<dbReference type="Proteomes" id="UP000446348">
    <property type="component" value="Unassembled WGS sequence"/>
</dbReference>
<dbReference type="AlphaFoldDB" id="A0A845RKW1"/>
<feature type="domain" description="Endoribonuclease YicC-like N-terminal" evidence="6">
    <location>
        <begin position="3"/>
        <end position="156"/>
    </location>
</feature>
<evidence type="ECO:0000256" key="1">
    <source>
        <dbReference type="ARBA" id="ARBA00001968"/>
    </source>
</evidence>
<dbReference type="InterPro" id="IPR005229">
    <property type="entry name" value="YicC/YloC-like"/>
</dbReference>
<accession>A0A845RKW1</accession>
<comment type="cofactor">
    <cofactor evidence="1">
        <name>a divalent metal cation</name>
        <dbReference type="ChEBI" id="CHEBI:60240"/>
    </cofactor>
</comment>
<dbReference type="PANTHER" id="PTHR30636:SF3">
    <property type="entry name" value="UPF0701 PROTEIN YICC"/>
    <property type="match status" value="1"/>
</dbReference>
<dbReference type="GO" id="GO:0016787">
    <property type="term" value="F:hydrolase activity"/>
    <property type="evidence" value="ECO:0007669"/>
    <property type="project" value="UniProtKB-KW"/>
</dbReference>
<dbReference type="EMBL" id="VIQT01000003">
    <property type="protein sequence ID" value="NDO37931.1"/>
    <property type="molecule type" value="Genomic_DNA"/>
</dbReference>
<dbReference type="Pfam" id="PF03755">
    <property type="entry name" value="YicC-like_N"/>
    <property type="match status" value="1"/>
</dbReference>
<keyword evidence="2" id="KW-0540">Nuclease</keyword>
<comment type="similarity">
    <text evidence="5">Belongs to the YicC/YloC family.</text>
</comment>
<evidence type="ECO:0000313" key="9">
    <source>
        <dbReference type="EMBL" id="NDO37931.1"/>
    </source>
</evidence>
<keyword evidence="4" id="KW-0378">Hydrolase</keyword>
<dbReference type="Pfam" id="PF08340">
    <property type="entry name" value="YicC-like_C"/>
    <property type="match status" value="1"/>
</dbReference>
<dbReference type="GO" id="GO:0004521">
    <property type="term" value="F:RNA endonuclease activity"/>
    <property type="evidence" value="ECO:0007669"/>
    <property type="project" value="InterPro"/>
</dbReference>
<dbReference type="RefSeq" id="WP_160210213.1">
    <property type="nucleotide sequence ID" value="NZ_CAMUSJ010000003.1"/>
</dbReference>
<evidence type="ECO:0000313" key="8">
    <source>
        <dbReference type="EMBL" id="NBI79455.1"/>
    </source>
</evidence>
<reference evidence="9 11" key="2">
    <citation type="submission" date="2019-06" db="EMBL/GenBank/DDBJ databases">
        <title>Draft genome sequences of 15 bacterial species constituting the stable defined intestinal microbiota of the GM15 gnotobiotic mouse model.</title>
        <authorList>
            <person name="Elie C."/>
            <person name="Mathieu A."/>
            <person name="Saliou A."/>
            <person name="Darnaud M."/>
            <person name="Leulier F."/>
            <person name="Tamellini A."/>
        </authorList>
    </citation>
    <scope>NUCLEOTIDE SEQUENCE [LARGE SCALE GENOMIC DNA]</scope>
    <source>
        <strain evidence="9 11">JM4-15</strain>
    </source>
</reference>
<evidence type="ECO:0000256" key="4">
    <source>
        <dbReference type="ARBA" id="ARBA00022801"/>
    </source>
</evidence>
<evidence type="ECO:0000313" key="10">
    <source>
        <dbReference type="Proteomes" id="UP000446348"/>
    </source>
</evidence>
<proteinExistence type="inferred from homology"/>
<sequence>MVTSMTGYGRSQQSVDGRDITVEIKSVNHRYFEFSARVPRAFGYLEEKLKGYLQGKISRGKVEAGVTVVDTDAAHTAVDINHDLAASYINAMRAAGEKLDLQDDLTVSSLMRFSDLFSVHRVQEDEETIWAEVRLVADGAIERFIAMRAAEGERLKADILERLESIESRVAAVEEQSPRTEAAYRERLTAKIREVLEDRQIDETRIVTEAAIFADRIAVDEETVRLRSHIASFRDILRMFNGPIGRKLDFLVQEMNREANTIGSKAQDAATAQVVVEIKSDIEKIREQIQNIE</sequence>
<organism evidence="8 10">
    <name type="scientific">Anaerotruncus colihominis</name>
    <dbReference type="NCBI Taxonomy" id="169435"/>
    <lineage>
        <taxon>Bacteria</taxon>
        <taxon>Bacillati</taxon>
        <taxon>Bacillota</taxon>
        <taxon>Clostridia</taxon>
        <taxon>Eubacteriales</taxon>
        <taxon>Oscillospiraceae</taxon>
        <taxon>Anaerotruncus</taxon>
    </lineage>
</organism>
<gene>
    <name evidence="8" type="ORF">D3Z39_11380</name>
    <name evidence="9" type="ORF">FMM72_01520</name>
</gene>
<dbReference type="Proteomes" id="UP000462501">
    <property type="component" value="Unassembled WGS sequence"/>
</dbReference>
<evidence type="ECO:0000313" key="11">
    <source>
        <dbReference type="Proteomes" id="UP000462501"/>
    </source>
</evidence>
<evidence type="ECO:0000259" key="6">
    <source>
        <dbReference type="Pfam" id="PF03755"/>
    </source>
</evidence>
<dbReference type="InterPro" id="IPR013527">
    <property type="entry name" value="YicC-like_N"/>
</dbReference>
<name>A0A845RKW1_9FIRM</name>
<evidence type="ECO:0000259" key="7">
    <source>
        <dbReference type="Pfam" id="PF08340"/>
    </source>
</evidence>
<evidence type="ECO:0000256" key="5">
    <source>
        <dbReference type="ARBA" id="ARBA00035648"/>
    </source>
</evidence>
<dbReference type="PANTHER" id="PTHR30636">
    <property type="entry name" value="UPF0701 PROTEIN YICC"/>
    <property type="match status" value="1"/>
</dbReference>
<dbReference type="OrthoDB" id="9771229at2"/>
<reference evidence="8 10" key="1">
    <citation type="submission" date="2018-08" db="EMBL/GenBank/DDBJ databases">
        <title>Murine metabolic-syndrome-specific gut microbial biobank.</title>
        <authorList>
            <person name="Liu C."/>
        </authorList>
    </citation>
    <scope>NUCLEOTIDE SEQUENCE [LARGE SCALE GENOMIC DNA]</scope>
    <source>
        <strain evidence="8 10">X69</strain>
    </source>
</reference>
<keyword evidence="3" id="KW-0255">Endonuclease</keyword>
<feature type="domain" description="Endoribonuclease YicC-like C-terminal" evidence="7">
    <location>
        <begin position="173"/>
        <end position="293"/>
    </location>
</feature>
<evidence type="ECO:0000256" key="2">
    <source>
        <dbReference type="ARBA" id="ARBA00022722"/>
    </source>
</evidence>
<dbReference type="NCBIfam" id="TIGR00255">
    <property type="entry name" value="YicC/YloC family endoribonuclease"/>
    <property type="match status" value="1"/>
</dbReference>
<protein>
    <submittedName>
        <fullName evidence="8">YicC family protein</fullName>
    </submittedName>
</protein>
<dbReference type="InterPro" id="IPR013551">
    <property type="entry name" value="YicC-like_C"/>
</dbReference>
<dbReference type="EMBL" id="QXWZ01000020">
    <property type="protein sequence ID" value="NBI79455.1"/>
    <property type="molecule type" value="Genomic_DNA"/>
</dbReference>
<comment type="caution">
    <text evidence="8">The sequence shown here is derived from an EMBL/GenBank/DDBJ whole genome shotgun (WGS) entry which is preliminary data.</text>
</comment>
<evidence type="ECO:0000256" key="3">
    <source>
        <dbReference type="ARBA" id="ARBA00022759"/>
    </source>
</evidence>